<comment type="caution">
    <text evidence="12">The sequence shown here is derived from an EMBL/GenBank/DDBJ whole genome shotgun (WGS) entry which is preliminary data.</text>
</comment>
<protein>
    <recommendedName>
        <fullName evidence="2">histidine kinase</fullName>
        <ecNumber evidence="2">2.7.13.3</ecNumber>
    </recommendedName>
</protein>
<keyword evidence="6" id="KW-0418">Kinase</keyword>
<feature type="transmembrane region" description="Helical" evidence="11">
    <location>
        <begin position="66"/>
        <end position="92"/>
    </location>
</feature>
<evidence type="ECO:0000256" key="3">
    <source>
        <dbReference type="ARBA" id="ARBA00022553"/>
    </source>
</evidence>
<dbReference type="InterPro" id="IPR005467">
    <property type="entry name" value="His_kinase_dom"/>
</dbReference>
<proteinExistence type="predicted"/>
<dbReference type="Pfam" id="PF08448">
    <property type="entry name" value="PAS_4"/>
    <property type="match status" value="1"/>
</dbReference>
<evidence type="ECO:0000256" key="11">
    <source>
        <dbReference type="SAM" id="Phobius"/>
    </source>
</evidence>
<evidence type="ECO:0000313" key="12">
    <source>
        <dbReference type="EMBL" id="THF81499.1"/>
    </source>
</evidence>
<feature type="transmembrane region" description="Helical" evidence="11">
    <location>
        <begin position="98"/>
        <end position="116"/>
    </location>
</feature>
<dbReference type="InterPro" id="IPR001610">
    <property type="entry name" value="PAC"/>
</dbReference>
<dbReference type="PROSITE" id="PS50109">
    <property type="entry name" value="HIS_KIN"/>
    <property type="match status" value="1"/>
</dbReference>
<dbReference type="Proteomes" id="UP000310334">
    <property type="component" value="Unassembled WGS sequence"/>
</dbReference>
<dbReference type="GO" id="GO:0005524">
    <property type="term" value="F:ATP binding"/>
    <property type="evidence" value="ECO:0007669"/>
    <property type="project" value="UniProtKB-KW"/>
</dbReference>
<evidence type="ECO:0000256" key="1">
    <source>
        <dbReference type="ARBA" id="ARBA00000085"/>
    </source>
</evidence>
<dbReference type="GO" id="GO:0000155">
    <property type="term" value="F:phosphorelay sensor kinase activity"/>
    <property type="evidence" value="ECO:0007669"/>
    <property type="project" value="InterPro"/>
</dbReference>
<dbReference type="Gene3D" id="1.10.287.130">
    <property type="match status" value="1"/>
</dbReference>
<dbReference type="InterPro" id="IPR013656">
    <property type="entry name" value="PAS_4"/>
</dbReference>
<evidence type="ECO:0000256" key="6">
    <source>
        <dbReference type="ARBA" id="ARBA00022777"/>
    </source>
</evidence>
<name>A0A4S4C341_9BACI</name>
<feature type="transmembrane region" description="Helical" evidence="11">
    <location>
        <begin position="153"/>
        <end position="174"/>
    </location>
</feature>
<feature type="coiled-coil region" evidence="10">
    <location>
        <begin position="180"/>
        <end position="207"/>
    </location>
</feature>
<keyword evidence="9" id="KW-0902">Two-component regulatory system</keyword>
<dbReference type="InterPro" id="IPR035965">
    <property type="entry name" value="PAS-like_dom_sf"/>
</dbReference>
<keyword evidence="3" id="KW-0597">Phosphoprotein</keyword>
<evidence type="ECO:0000256" key="8">
    <source>
        <dbReference type="ARBA" id="ARBA00022969"/>
    </source>
</evidence>
<dbReference type="InterPro" id="IPR003594">
    <property type="entry name" value="HATPase_dom"/>
</dbReference>
<dbReference type="InterPro" id="IPR000014">
    <property type="entry name" value="PAS"/>
</dbReference>
<dbReference type="AlphaFoldDB" id="A0A4S4C341"/>
<dbReference type="SUPFAM" id="SSF55785">
    <property type="entry name" value="PYP-like sensor domain (PAS domain)"/>
    <property type="match status" value="3"/>
</dbReference>
<dbReference type="InterPro" id="IPR000700">
    <property type="entry name" value="PAS-assoc_C"/>
</dbReference>
<dbReference type="EC" id="2.7.13.3" evidence="2"/>
<dbReference type="SUPFAM" id="SSF55874">
    <property type="entry name" value="ATPase domain of HSP90 chaperone/DNA topoisomerase II/histidine kinase"/>
    <property type="match status" value="1"/>
</dbReference>
<dbReference type="FunFam" id="1.10.287.130:FF:000040">
    <property type="entry name" value="PAS domain-containing sensor histidine kinase"/>
    <property type="match status" value="1"/>
</dbReference>
<dbReference type="Pfam" id="PF02518">
    <property type="entry name" value="HATPase_c"/>
    <property type="match status" value="1"/>
</dbReference>
<dbReference type="OrthoDB" id="9815750at2"/>
<keyword evidence="13" id="KW-1185">Reference proteome</keyword>
<dbReference type="CDD" id="cd00075">
    <property type="entry name" value="HATPase"/>
    <property type="match status" value="1"/>
</dbReference>
<keyword evidence="4" id="KW-0808">Transferase</keyword>
<dbReference type="PANTHER" id="PTHR43065:SF34">
    <property type="entry name" value="SPORULATION KINASE A"/>
    <property type="match status" value="1"/>
</dbReference>
<evidence type="ECO:0000256" key="5">
    <source>
        <dbReference type="ARBA" id="ARBA00022741"/>
    </source>
</evidence>
<organism evidence="12 13">
    <name type="scientific">Metabacillus sediminilitoris</name>
    <dbReference type="NCBI Taxonomy" id="2567941"/>
    <lineage>
        <taxon>Bacteria</taxon>
        <taxon>Bacillati</taxon>
        <taxon>Bacillota</taxon>
        <taxon>Bacilli</taxon>
        <taxon>Bacillales</taxon>
        <taxon>Bacillaceae</taxon>
        <taxon>Metabacillus</taxon>
    </lineage>
</organism>
<keyword evidence="7" id="KW-0067">ATP-binding</keyword>
<dbReference type="Pfam" id="PF13426">
    <property type="entry name" value="PAS_9"/>
    <property type="match status" value="2"/>
</dbReference>
<dbReference type="SMART" id="SM00091">
    <property type="entry name" value="PAS"/>
    <property type="match status" value="2"/>
</dbReference>
<dbReference type="PANTHER" id="PTHR43065">
    <property type="entry name" value="SENSOR HISTIDINE KINASE"/>
    <property type="match status" value="1"/>
</dbReference>
<accession>A0A4S4C341</accession>
<dbReference type="InterPro" id="IPR004358">
    <property type="entry name" value="Sig_transdc_His_kin-like_C"/>
</dbReference>
<dbReference type="PROSITE" id="PS50113">
    <property type="entry name" value="PAC"/>
    <property type="match status" value="2"/>
</dbReference>
<evidence type="ECO:0000256" key="10">
    <source>
        <dbReference type="SAM" id="Coils"/>
    </source>
</evidence>
<dbReference type="Gene3D" id="3.30.450.20">
    <property type="entry name" value="PAS domain"/>
    <property type="match status" value="3"/>
</dbReference>
<gene>
    <name evidence="12" type="ORF">E6W99_06220</name>
</gene>
<reference evidence="12 13" key="1">
    <citation type="submission" date="2019-04" db="EMBL/GenBank/DDBJ databases">
        <title>Bacillus sediminilitoris sp. nov., isolated from a tidal flat sediment on the East China Sea.</title>
        <authorList>
            <person name="Wei Y."/>
            <person name="Mao H."/>
            <person name="Fang J."/>
        </authorList>
    </citation>
    <scope>NUCLEOTIDE SEQUENCE [LARGE SCALE GENOMIC DNA]</scope>
    <source>
        <strain evidence="12 13">DSL-17</strain>
    </source>
</reference>
<comment type="catalytic activity">
    <reaction evidence="1">
        <text>ATP + protein L-histidine = ADP + protein N-phospho-L-histidine.</text>
        <dbReference type="EC" id="2.7.13.3"/>
    </reaction>
</comment>
<dbReference type="InterPro" id="IPR036097">
    <property type="entry name" value="HisK_dim/P_sf"/>
</dbReference>
<dbReference type="InterPro" id="IPR036890">
    <property type="entry name" value="HATPase_C_sf"/>
</dbReference>
<dbReference type="PRINTS" id="PR00344">
    <property type="entry name" value="BCTRLSENSOR"/>
</dbReference>
<dbReference type="GO" id="GO:0030435">
    <property type="term" value="P:sporulation resulting in formation of a cellular spore"/>
    <property type="evidence" value="ECO:0007669"/>
    <property type="project" value="UniProtKB-KW"/>
</dbReference>
<evidence type="ECO:0000256" key="7">
    <source>
        <dbReference type="ARBA" id="ARBA00022840"/>
    </source>
</evidence>
<dbReference type="Gene3D" id="3.30.565.10">
    <property type="entry name" value="Histidine kinase-like ATPase, C-terminal domain"/>
    <property type="match status" value="1"/>
</dbReference>
<keyword evidence="8" id="KW-0749">Sporulation</keyword>
<dbReference type="SMART" id="SM00387">
    <property type="entry name" value="HATPase_c"/>
    <property type="match status" value="1"/>
</dbReference>
<dbReference type="PROSITE" id="PS50112">
    <property type="entry name" value="PAS"/>
    <property type="match status" value="2"/>
</dbReference>
<feature type="transmembrane region" description="Helical" evidence="11">
    <location>
        <begin position="5"/>
        <end position="23"/>
    </location>
</feature>
<feature type="transmembrane region" description="Helical" evidence="11">
    <location>
        <begin position="35"/>
        <end position="54"/>
    </location>
</feature>
<keyword evidence="11" id="KW-1133">Transmembrane helix</keyword>
<keyword evidence="10" id="KW-0175">Coiled coil</keyword>
<evidence type="ECO:0000256" key="2">
    <source>
        <dbReference type="ARBA" id="ARBA00012438"/>
    </source>
</evidence>
<dbReference type="RefSeq" id="WP_136352334.1">
    <property type="nucleotide sequence ID" value="NZ_CP046266.1"/>
</dbReference>
<dbReference type="CDD" id="cd00082">
    <property type="entry name" value="HisKA"/>
    <property type="match status" value="1"/>
</dbReference>
<evidence type="ECO:0000313" key="13">
    <source>
        <dbReference type="Proteomes" id="UP000310334"/>
    </source>
</evidence>
<sequence length="808" mass="92435">MLKDFFINLSIFSFFVSAAIVFQVFTTSKGLKSSYLLGGCYASIVAVILMFFPIRYNEFLYDLRFVPIILSFVYFGHRAGWMTAIGICIAHVYIGGYWITGVVILGGTIFLFILLESLIKNLPSIKRAFFYLAIHFVVYSLIVETFSDASATMYFHIAYYLFVLIGLLIGIFLIEAFHKLHRLTQDLSRLNQTLAESRQELKDTVHEQQGGIFKFKKENESFIITLCDGQLYAKSGVYLEQVTGKDLNSVAPLHFVPRLLKYYQRAWEGHEVTFELPWPNDKIYIFISLRPIKREGKVIEVVGSAIDITERKKMEEELRMTKERLESFISHNTDAIIISDLKGHILQANKAYEKMLGWSIQEIKGQTLPCVPDFLIDRAFETIQKIISGESITTKLETVRQRKDGSLFNISLTLSPIVDSKGNVIAISTIYRDISERKKVKRELHHLHQQLKESEMKYRVLVEHLPDAVYLVELNEDRYPSRLLEVNPVGCERFGYSREELLSMPYADIVPQNSTMFIKIVEKISEGKCSFTLEDEFVFKKTGKKINTEFNVRVFNLNGKEVLLLISRDITERLKTEELLRKSEKLAVVGQLATAIAHQVNNPLTAMKGFMQLLKLTENENNQRYIDVVLSEMNRIEGITNEYLTIAKPQAVKIQLNDLHMLVDQVITLFQPQATMNNIQIRSEFESAIPLVACEGNQLKQVFINILKNAIEAMPIGGDVLIQVNKLDDHQVCIRFIDQGCGIPKERIPHLGEPFYSIKEKGIGLGLMVCYKIIEAHQGKIVIESEMNKGTTIDVILPFNLLSYQEVH</sequence>
<dbReference type="EMBL" id="SSNT01000004">
    <property type="protein sequence ID" value="THF81499.1"/>
    <property type="molecule type" value="Genomic_DNA"/>
</dbReference>
<dbReference type="NCBIfam" id="TIGR00229">
    <property type="entry name" value="sensory_box"/>
    <property type="match status" value="3"/>
</dbReference>
<keyword evidence="11" id="KW-0812">Transmembrane</keyword>
<evidence type="ECO:0000256" key="4">
    <source>
        <dbReference type="ARBA" id="ARBA00022679"/>
    </source>
</evidence>
<dbReference type="InterPro" id="IPR003661">
    <property type="entry name" value="HisK_dim/P_dom"/>
</dbReference>
<keyword evidence="11" id="KW-0472">Membrane</keyword>
<evidence type="ECO:0000256" key="9">
    <source>
        <dbReference type="ARBA" id="ARBA00023012"/>
    </source>
</evidence>
<dbReference type="SMART" id="SM00388">
    <property type="entry name" value="HisKA"/>
    <property type="match status" value="1"/>
</dbReference>
<dbReference type="CDD" id="cd00130">
    <property type="entry name" value="PAS"/>
    <property type="match status" value="1"/>
</dbReference>
<dbReference type="SMART" id="SM00086">
    <property type="entry name" value="PAC"/>
    <property type="match status" value="3"/>
</dbReference>
<dbReference type="Pfam" id="PF00512">
    <property type="entry name" value="HisKA"/>
    <property type="match status" value="1"/>
</dbReference>
<dbReference type="SUPFAM" id="SSF47384">
    <property type="entry name" value="Homodimeric domain of signal transducing histidine kinase"/>
    <property type="match status" value="1"/>
</dbReference>
<keyword evidence="5" id="KW-0547">Nucleotide-binding</keyword>
<feature type="transmembrane region" description="Helical" evidence="11">
    <location>
        <begin position="128"/>
        <end position="147"/>
    </location>
</feature>